<evidence type="ECO:0000256" key="8">
    <source>
        <dbReference type="ARBA" id="ARBA00022777"/>
    </source>
</evidence>
<dbReference type="EC" id="2.7.13.3" evidence="3"/>
<dbReference type="InterPro" id="IPR003594">
    <property type="entry name" value="HATPase_dom"/>
</dbReference>
<dbReference type="Pfam" id="PF02518">
    <property type="entry name" value="HATPase_c"/>
    <property type="match status" value="1"/>
</dbReference>
<dbReference type="SUPFAM" id="SSF55785">
    <property type="entry name" value="PYP-like sensor domain (PAS domain)"/>
    <property type="match status" value="1"/>
</dbReference>
<feature type="domain" description="Histidine kinase" evidence="14">
    <location>
        <begin position="622"/>
        <end position="850"/>
    </location>
</feature>
<dbReference type="PRINTS" id="PR00344">
    <property type="entry name" value="BCTRLSENSOR"/>
</dbReference>
<keyword evidence="5 12" id="KW-0597">Phosphoprotein</keyword>
<evidence type="ECO:0000259" key="15">
    <source>
        <dbReference type="PROSITE" id="PS50110"/>
    </source>
</evidence>
<keyword evidence="8" id="KW-0418">Kinase</keyword>
<dbReference type="GO" id="GO:0009365">
    <property type="term" value="C:protein histidine kinase complex"/>
    <property type="evidence" value="ECO:0007669"/>
    <property type="project" value="UniProtKB-ARBA"/>
</dbReference>
<dbReference type="InterPro" id="IPR011006">
    <property type="entry name" value="CheY-like_superfamily"/>
</dbReference>
<dbReference type="CDD" id="cd17546">
    <property type="entry name" value="REC_hyHK_CKI1_RcsC-like"/>
    <property type="match status" value="1"/>
</dbReference>
<keyword evidence="6" id="KW-0808">Transferase</keyword>
<dbReference type="Gene3D" id="3.30.450.20">
    <property type="entry name" value="PAS domain"/>
    <property type="match status" value="1"/>
</dbReference>
<feature type="domain" description="Response regulatory" evidence="15">
    <location>
        <begin position="940"/>
        <end position="1111"/>
    </location>
</feature>
<evidence type="ECO:0000256" key="9">
    <source>
        <dbReference type="ARBA" id="ARBA00022840"/>
    </source>
</evidence>
<protein>
    <recommendedName>
        <fullName evidence="3">histidine kinase</fullName>
        <ecNumber evidence="3">2.7.13.3</ecNumber>
    </recommendedName>
</protein>
<evidence type="ECO:0000256" key="12">
    <source>
        <dbReference type="PROSITE-ProRule" id="PRU00169"/>
    </source>
</evidence>
<keyword evidence="4" id="KW-0963">Cytoplasm</keyword>
<dbReference type="GO" id="GO:0005737">
    <property type="term" value="C:cytoplasm"/>
    <property type="evidence" value="ECO:0007669"/>
    <property type="project" value="UniProtKB-SubCell"/>
</dbReference>
<dbReference type="CDD" id="cd16922">
    <property type="entry name" value="HATPase_EvgS-ArcB-TorS-like"/>
    <property type="match status" value="1"/>
</dbReference>
<dbReference type="PANTHER" id="PTHR45339:SF1">
    <property type="entry name" value="HYBRID SIGNAL TRANSDUCTION HISTIDINE KINASE J"/>
    <property type="match status" value="1"/>
</dbReference>
<dbReference type="SMART" id="SM00091">
    <property type="entry name" value="PAS"/>
    <property type="match status" value="2"/>
</dbReference>
<comment type="caution">
    <text evidence="18">The sequence shown here is derived from an EMBL/GenBank/DDBJ whole genome shotgun (WGS) entry which is preliminary data.</text>
</comment>
<dbReference type="InterPro" id="IPR004358">
    <property type="entry name" value="Sig_transdc_His_kin-like_C"/>
</dbReference>
<comment type="subcellular location">
    <subcellularLocation>
        <location evidence="2">Cytoplasm</location>
    </subcellularLocation>
</comment>
<feature type="domain" description="PAC" evidence="17">
    <location>
        <begin position="409"/>
        <end position="461"/>
    </location>
</feature>
<dbReference type="FunFam" id="3.30.565.10:FF:000010">
    <property type="entry name" value="Sensor histidine kinase RcsC"/>
    <property type="match status" value="1"/>
</dbReference>
<evidence type="ECO:0000256" key="6">
    <source>
        <dbReference type="ARBA" id="ARBA00022679"/>
    </source>
</evidence>
<dbReference type="InterPro" id="IPR035965">
    <property type="entry name" value="PAS-like_dom_sf"/>
</dbReference>
<reference evidence="18 19" key="1">
    <citation type="submission" date="2017-12" db="EMBL/GenBank/DDBJ databases">
        <title>Comparative genomics of Botrytis spp.</title>
        <authorList>
            <person name="Valero-Jimenez C.A."/>
            <person name="Tapia P."/>
            <person name="Veloso J."/>
            <person name="Silva-Moreno E."/>
            <person name="Staats M."/>
            <person name="Valdes J.H."/>
            <person name="Van Kan J.A.L."/>
        </authorList>
    </citation>
    <scope>NUCLEOTIDE SEQUENCE [LARGE SCALE GENOMIC DNA]</scope>
    <source>
        <strain evidence="18 19">MUCL11595</strain>
    </source>
</reference>
<dbReference type="Proteomes" id="UP000297527">
    <property type="component" value="Unassembled WGS sequence"/>
</dbReference>
<dbReference type="Gene3D" id="3.40.50.2300">
    <property type="match status" value="1"/>
</dbReference>
<keyword evidence="9" id="KW-0067">ATP-binding</keyword>
<evidence type="ECO:0000313" key="19">
    <source>
        <dbReference type="Proteomes" id="UP000297527"/>
    </source>
</evidence>
<comment type="function">
    <text evidence="11">Involved in the control of the SAPK-dependent transcriptional response to peroxide stress. Regulates sty1 activity.</text>
</comment>
<evidence type="ECO:0000259" key="16">
    <source>
        <dbReference type="PROSITE" id="PS50112"/>
    </source>
</evidence>
<dbReference type="SUPFAM" id="SSF55874">
    <property type="entry name" value="ATPase domain of HSP90 chaperone/DNA topoisomerase II/histidine kinase"/>
    <property type="match status" value="1"/>
</dbReference>
<evidence type="ECO:0000256" key="13">
    <source>
        <dbReference type="SAM" id="MobiDB-lite"/>
    </source>
</evidence>
<keyword evidence="7" id="KW-0547">Nucleotide-binding</keyword>
<dbReference type="PANTHER" id="PTHR45339">
    <property type="entry name" value="HYBRID SIGNAL TRANSDUCTION HISTIDINE KINASE J"/>
    <property type="match status" value="1"/>
</dbReference>
<evidence type="ECO:0000256" key="7">
    <source>
        <dbReference type="ARBA" id="ARBA00022741"/>
    </source>
</evidence>
<proteinExistence type="predicted"/>
<dbReference type="GO" id="GO:1900745">
    <property type="term" value="P:positive regulation of p38MAPK cascade"/>
    <property type="evidence" value="ECO:0007669"/>
    <property type="project" value="UniProtKB-ARBA"/>
</dbReference>
<feature type="region of interest" description="Disordered" evidence="13">
    <location>
        <begin position="1"/>
        <end position="28"/>
    </location>
</feature>
<dbReference type="SMART" id="SM00388">
    <property type="entry name" value="HisKA"/>
    <property type="match status" value="1"/>
</dbReference>
<dbReference type="NCBIfam" id="TIGR00229">
    <property type="entry name" value="sensory_box"/>
    <property type="match status" value="1"/>
</dbReference>
<dbReference type="InterPro" id="IPR003661">
    <property type="entry name" value="HisK_dim/P_dom"/>
</dbReference>
<dbReference type="GO" id="GO:0005524">
    <property type="term" value="F:ATP binding"/>
    <property type="evidence" value="ECO:0007669"/>
    <property type="project" value="UniProtKB-KW"/>
</dbReference>
<dbReference type="SMART" id="SM00387">
    <property type="entry name" value="HATPase_c"/>
    <property type="match status" value="1"/>
</dbReference>
<evidence type="ECO:0000256" key="3">
    <source>
        <dbReference type="ARBA" id="ARBA00012438"/>
    </source>
</evidence>
<dbReference type="FunFam" id="1.10.287.130:FF:000002">
    <property type="entry name" value="Two-component osmosensing histidine kinase"/>
    <property type="match status" value="1"/>
</dbReference>
<dbReference type="InterPro" id="IPR000014">
    <property type="entry name" value="PAS"/>
</dbReference>
<comment type="catalytic activity">
    <reaction evidence="1">
        <text>ATP + protein L-histidine = ADP + protein N-phospho-L-histidine.</text>
        <dbReference type="EC" id="2.7.13.3"/>
    </reaction>
</comment>
<dbReference type="Gene3D" id="3.30.565.10">
    <property type="entry name" value="Histidine kinase-like ATPase, C-terminal domain"/>
    <property type="match status" value="1"/>
</dbReference>
<dbReference type="GO" id="GO:0000155">
    <property type="term" value="F:phosphorelay sensor kinase activity"/>
    <property type="evidence" value="ECO:0007669"/>
    <property type="project" value="InterPro"/>
</dbReference>
<evidence type="ECO:0000256" key="2">
    <source>
        <dbReference type="ARBA" id="ARBA00004496"/>
    </source>
</evidence>
<dbReference type="InterPro" id="IPR036890">
    <property type="entry name" value="HATPase_C_sf"/>
</dbReference>
<sequence>MPATSTWDMMYGRNHANGSRSPDPSPNKMDLPLSILKHLPTPVLVLDQYRKVLWTNWKAEALLGSTDSFRNDESALIGKDLDELGVTLLDNRSWAPVLSEVEYLRRGGTSSNDENSSFFDGFQVVVNNSSRSNDQKERRFRACIDALNEDRGLHFILTFESPIFLQGNPINPGLGSTSSPNKVKEPQHKPAFIRDDIFCSLRKAIFDNVDTPAFMITADGEFYLANRKVRDVLGESMGGENGCGGDIFRDALQVWDEGYTRQLPPDEYFGTVLARTRQPFANQRSGFINPINGDRLTALISGECLYDEAGIYLGAICWCEDIQEYEQYLVEKQHKLLRSHETICDLMPHLVWTTRPDGYCDWYSRRWYEYTGMSKEESVGTGYEKVIHPEDLSTLREAWAYGLAKGQDGEVEVRYRRHDGVYRWMHTRACPLLDDNGKVLKWYGTNTDITDIVMSRIEAKRNKHQMLTVLAHAEVNMFCVDKNRLVTMAEGAMLWGTKTEQTCQSKENLIGQNIIEHMQSTQAGGIPGHENSILEILSGKVEMATFEEKIGDKSYRTRLVADLEHSSDDGGQAPKVIGCLGLSIDITDVEKRAQLEMDNTRLMIEEQAAKDSSKIKSQFLANMSHEMRTPTAGVIGMVDLLDEDPTLTSSQREYVSSIQLSGRALLTIVNDILDFSKIESGRLDIEEVPFNLCSIVGELCKLLCVFANQKNLVFNYENEVDESLEVLGDPGRIRQVLSNLLTNSLKFTENGSITISAKGKRITDPGNIGNDTIEVSFVIKDTGIGISKTTLDKLFRPFSQGDSSTARLYGGTGLGLTISRNLATLMSGTIALDSEEGDGSTATFTIPLKISSYCRYPRRSNTPAKLDFSFTNNNSDSQSLPSTPLALRPSSHRGQVKQQLINQQILTSDTNHVLPPYLRNGDKNKNNGPKLSLEERGEILVLVVEDNAINQTIALKTVRNLGFQATAVWNGREALNYLSNPGPSNPRPDIILMDVQMPIMDGYEATKILRTNEEYEKYLEHDIQPLKTARNLAAAGHSNLNGSEMESPTSWTQTKTMASKTKSRLKDLPVIAMTASAIQGDQEKCLEAGMDGYLSKPVEKERLEETLIYWAQKTMDIRELASLGVSSSNGKHSKNDSADSAVVMMDEDSTWSQDGGSRDGDLDGGDGSSETAGAH</sequence>
<dbReference type="SMART" id="SM00086">
    <property type="entry name" value="PAC"/>
    <property type="match status" value="1"/>
</dbReference>
<organism evidence="18 19">
    <name type="scientific">Botryotinia convoluta</name>
    <dbReference type="NCBI Taxonomy" id="54673"/>
    <lineage>
        <taxon>Eukaryota</taxon>
        <taxon>Fungi</taxon>
        <taxon>Dikarya</taxon>
        <taxon>Ascomycota</taxon>
        <taxon>Pezizomycotina</taxon>
        <taxon>Leotiomycetes</taxon>
        <taxon>Helotiales</taxon>
        <taxon>Sclerotiniaceae</taxon>
        <taxon>Botryotinia</taxon>
    </lineage>
</organism>
<dbReference type="Pfam" id="PF00512">
    <property type="entry name" value="HisKA"/>
    <property type="match status" value="1"/>
</dbReference>
<gene>
    <name evidence="18" type="ORF">BCON_0091g00050</name>
</gene>
<dbReference type="InterPro" id="IPR001610">
    <property type="entry name" value="PAC"/>
</dbReference>
<dbReference type="InterPro" id="IPR013655">
    <property type="entry name" value="PAS_fold_3"/>
</dbReference>
<dbReference type="EMBL" id="PQXN01000091">
    <property type="protein sequence ID" value="TGO55491.1"/>
    <property type="molecule type" value="Genomic_DNA"/>
</dbReference>
<dbReference type="PROSITE" id="PS50112">
    <property type="entry name" value="PAS"/>
    <property type="match status" value="1"/>
</dbReference>
<feature type="domain" description="PAS" evidence="16">
    <location>
        <begin position="351"/>
        <end position="406"/>
    </location>
</feature>
<name>A0A4Z1I1V3_9HELO</name>
<dbReference type="SMART" id="SM00448">
    <property type="entry name" value="REC"/>
    <property type="match status" value="1"/>
</dbReference>
<dbReference type="Gene3D" id="1.10.287.130">
    <property type="match status" value="1"/>
</dbReference>
<dbReference type="InterPro" id="IPR036097">
    <property type="entry name" value="HisK_dim/P_sf"/>
</dbReference>
<evidence type="ECO:0000256" key="11">
    <source>
        <dbReference type="ARBA" id="ARBA00054109"/>
    </source>
</evidence>
<dbReference type="InterPro" id="IPR001789">
    <property type="entry name" value="Sig_transdc_resp-reg_receiver"/>
</dbReference>
<accession>A0A4Z1I1V3</accession>
<evidence type="ECO:0000259" key="14">
    <source>
        <dbReference type="PROSITE" id="PS50109"/>
    </source>
</evidence>
<dbReference type="CDD" id="cd00130">
    <property type="entry name" value="PAS"/>
    <property type="match status" value="1"/>
</dbReference>
<feature type="region of interest" description="Disordered" evidence="13">
    <location>
        <begin position="1125"/>
        <end position="1175"/>
    </location>
</feature>
<feature type="modified residue" description="4-aspartylphosphate" evidence="12">
    <location>
        <position position="994"/>
    </location>
</feature>
<dbReference type="SUPFAM" id="SSF52172">
    <property type="entry name" value="CheY-like"/>
    <property type="match status" value="1"/>
</dbReference>
<dbReference type="Pfam" id="PF00072">
    <property type="entry name" value="Response_reg"/>
    <property type="match status" value="1"/>
</dbReference>
<dbReference type="InterPro" id="IPR005467">
    <property type="entry name" value="His_kinase_dom"/>
</dbReference>
<dbReference type="SUPFAM" id="SSF47384">
    <property type="entry name" value="Homodimeric domain of signal transducing histidine kinase"/>
    <property type="match status" value="1"/>
</dbReference>
<dbReference type="PROSITE" id="PS50109">
    <property type="entry name" value="HIS_KIN"/>
    <property type="match status" value="1"/>
</dbReference>
<evidence type="ECO:0000256" key="5">
    <source>
        <dbReference type="ARBA" id="ARBA00022553"/>
    </source>
</evidence>
<evidence type="ECO:0000256" key="4">
    <source>
        <dbReference type="ARBA" id="ARBA00022490"/>
    </source>
</evidence>
<dbReference type="AlphaFoldDB" id="A0A4Z1I1V3"/>
<evidence type="ECO:0000259" key="17">
    <source>
        <dbReference type="PROSITE" id="PS50113"/>
    </source>
</evidence>
<dbReference type="Pfam" id="PF08447">
    <property type="entry name" value="PAS_3"/>
    <property type="match status" value="1"/>
</dbReference>
<dbReference type="PROSITE" id="PS50110">
    <property type="entry name" value="RESPONSE_REGULATORY"/>
    <property type="match status" value="1"/>
</dbReference>
<evidence type="ECO:0000313" key="18">
    <source>
        <dbReference type="EMBL" id="TGO55491.1"/>
    </source>
</evidence>
<dbReference type="CDD" id="cd00082">
    <property type="entry name" value="HisKA"/>
    <property type="match status" value="1"/>
</dbReference>
<dbReference type="InterPro" id="IPR000700">
    <property type="entry name" value="PAS-assoc_C"/>
</dbReference>
<dbReference type="PROSITE" id="PS50113">
    <property type="entry name" value="PAC"/>
    <property type="match status" value="1"/>
</dbReference>
<keyword evidence="19" id="KW-1185">Reference proteome</keyword>
<evidence type="ECO:0000256" key="10">
    <source>
        <dbReference type="ARBA" id="ARBA00023012"/>
    </source>
</evidence>
<evidence type="ECO:0000256" key="1">
    <source>
        <dbReference type="ARBA" id="ARBA00000085"/>
    </source>
</evidence>
<dbReference type="FunFam" id="3.30.450.20:FF:000099">
    <property type="entry name" value="Sensory box sensor histidine kinase"/>
    <property type="match status" value="1"/>
</dbReference>
<dbReference type="OrthoDB" id="60033at2759"/>
<keyword evidence="10" id="KW-0902">Two-component regulatory system</keyword>